<reference evidence="2 3" key="1">
    <citation type="submission" date="2023-08" db="EMBL/GenBank/DDBJ databases">
        <title>Black Yeasts Isolated from many extreme environments.</title>
        <authorList>
            <person name="Coleine C."/>
            <person name="Stajich J.E."/>
            <person name="Selbmann L."/>
        </authorList>
    </citation>
    <scope>NUCLEOTIDE SEQUENCE [LARGE SCALE GENOMIC DNA]</scope>
    <source>
        <strain evidence="2 3">CCFEE 5885</strain>
    </source>
</reference>
<keyword evidence="3" id="KW-1185">Reference proteome</keyword>
<feature type="compositionally biased region" description="Polar residues" evidence="1">
    <location>
        <begin position="24"/>
        <end position="35"/>
    </location>
</feature>
<feature type="compositionally biased region" description="Polar residues" evidence="1">
    <location>
        <begin position="297"/>
        <end position="312"/>
    </location>
</feature>
<feature type="region of interest" description="Disordered" evidence="1">
    <location>
        <begin position="209"/>
        <end position="232"/>
    </location>
</feature>
<feature type="compositionally biased region" description="Basic and acidic residues" evidence="1">
    <location>
        <begin position="580"/>
        <end position="589"/>
    </location>
</feature>
<accession>A0ABR0K4R1</accession>
<feature type="region of interest" description="Disordered" evidence="1">
    <location>
        <begin position="128"/>
        <end position="177"/>
    </location>
</feature>
<feature type="compositionally biased region" description="Basic residues" evidence="1">
    <location>
        <begin position="560"/>
        <end position="569"/>
    </location>
</feature>
<name>A0ABR0K4R1_9EURO</name>
<feature type="compositionally biased region" description="Polar residues" evidence="1">
    <location>
        <begin position="47"/>
        <end position="69"/>
    </location>
</feature>
<dbReference type="Proteomes" id="UP001345013">
    <property type="component" value="Unassembled WGS sequence"/>
</dbReference>
<evidence type="ECO:0000313" key="3">
    <source>
        <dbReference type="Proteomes" id="UP001345013"/>
    </source>
</evidence>
<organism evidence="2 3">
    <name type="scientific">Lithohypha guttulata</name>
    <dbReference type="NCBI Taxonomy" id="1690604"/>
    <lineage>
        <taxon>Eukaryota</taxon>
        <taxon>Fungi</taxon>
        <taxon>Dikarya</taxon>
        <taxon>Ascomycota</taxon>
        <taxon>Pezizomycotina</taxon>
        <taxon>Eurotiomycetes</taxon>
        <taxon>Chaetothyriomycetidae</taxon>
        <taxon>Chaetothyriales</taxon>
        <taxon>Trichomeriaceae</taxon>
        <taxon>Lithohypha</taxon>
    </lineage>
</organism>
<feature type="compositionally biased region" description="Polar residues" evidence="1">
    <location>
        <begin position="550"/>
        <end position="559"/>
    </location>
</feature>
<feature type="compositionally biased region" description="Polar residues" evidence="1">
    <location>
        <begin position="326"/>
        <end position="335"/>
    </location>
</feature>
<feature type="compositionally biased region" description="Basic and acidic residues" evidence="1">
    <location>
        <begin position="279"/>
        <end position="290"/>
    </location>
</feature>
<evidence type="ECO:0000256" key="1">
    <source>
        <dbReference type="SAM" id="MobiDB-lite"/>
    </source>
</evidence>
<feature type="compositionally biased region" description="Basic and acidic residues" evidence="1">
    <location>
        <begin position="345"/>
        <end position="363"/>
    </location>
</feature>
<feature type="compositionally biased region" description="Basic and acidic residues" evidence="1">
    <location>
        <begin position="149"/>
        <end position="158"/>
    </location>
</feature>
<comment type="caution">
    <text evidence="2">The sequence shown here is derived from an EMBL/GenBank/DDBJ whole genome shotgun (WGS) entry which is preliminary data.</text>
</comment>
<feature type="compositionally biased region" description="Low complexity" evidence="1">
    <location>
        <begin position="268"/>
        <end position="278"/>
    </location>
</feature>
<feature type="compositionally biased region" description="Polar residues" evidence="1">
    <location>
        <begin position="219"/>
        <end position="232"/>
    </location>
</feature>
<feature type="compositionally biased region" description="Low complexity" evidence="1">
    <location>
        <begin position="465"/>
        <end position="478"/>
    </location>
</feature>
<sequence length="717" mass="78143">MTDCDIDREQSPSHRSSPSPTPSQEITMNRSSSRIQEAEDAMDGVTCPNSVPRSTNKVTSPQNAPSATLHSASAIHLTISPQFTPAVPLRKYRVRVNKESHTTVTSWQQDGESLLDQVVEQERLAWLTESPRPSDLEQTHGDTSSRPTDSSDHEDHNAVDVTQADDPNLSRKAQLQRSRRSLFVEGSMNEGSKAVASTWHKTEAFPVVAPDADSDNESESTPRSSLAGSRRSSIDINEFKPLPATPLTFKATIKAFGQKLKQRDAECSSPVRRSIPSSPEKERKQPEQQRRRGLRKSVTSWKIFNNSMSDAESGTTSDADDGDGNSVKTDTTARTLRSMISKPRAKLDSPQKAMLNDRKRKAEIAYAGRFGTANKKQKQNAVPPDSSFASAFSTEPTTVRMRGSSRPAMVNTNQSTVRRISQSSDVKSHSSSRAQLPAPMVEPSASEQLASEPLASEPLPRISHPHSSSQSSAQGSNSVIDGFKRTSRSKLEKENQQLRGLLRESTLAHVRRSASQPGKASGARSIHSENDEGSGGFGPSSNWHIHEDSCSSATETQARGRTKSAHRSGSRSPTRTSKPSTDRMDENKGRVSPSAPPLPETQPARSALSPVGNAQPSYSAATTKRCGVTSRPPHVIELPRPLSMVLEGVEDNSERKTGKDACDENKVSSSKRKIRSSYGGMADGEDGEQEQKFVTMVSRSGARGIKGTQWQWPDDVF</sequence>
<feature type="compositionally biased region" description="Polar residues" evidence="1">
    <location>
        <begin position="612"/>
        <end position="622"/>
    </location>
</feature>
<feature type="region of interest" description="Disordered" evidence="1">
    <location>
        <begin position="261"/>
        <end position="689"/>
    </location>
</feature>
<proteinExistence type="predicted"/>
<feature type="compositionally biased region" description="Polar residues" evidence="1">
    <location>
        <begin position="387"/>
        <end position="397"/>
    </location>
</feature>
<dbReference type="EMBL" id="JAVRRG010000099">
    <property type="protein sequence ID" value="KAK5086155.1"/>
    <property type="molecule type" value="Genomic_DNA"/>
</dbReference>
<gene>
    <name evidence="2" type="ORF">LTR24_007008</name>
</gene>
<feature type="region of interest" description="Disordered" evidence="1">
    <location>
        <begin position="1"/>
        <end position="69"/>
    </location>
</feature>
<evidence type="ECO:0000313" key="2">
    <source>
        <dbReference type="EMBL" id="KAK5086155.1"/>
    </source>
</evidence>
<feature type="compositionally biased region" description="Low complexity" evidence="1">
    <location>
        <begin position="570"/>
        <end position="579"/>
    </location>
</feature>
<feature type="compositionally biased region" description="Basic and acidic residues" evidence="1">
    <location>
        <begin position="1"/>
        <end position="12"/>
    </location>
</feature>
<feature type="compositionally biased region" description="Low complexity" evidence="1">
    <location>
        <begin position="421"/>
        <end position="432"/>
    </location>
</feature>
<feature type="compositionally biased region" description="Polar residues" evidence="1">
    <location>
        <begin position="410"/>
        <end position="420"/>
    </location>
</feature>
<feature type="compositionally biased region" description="Basic and acidic residues" evidence="1">
    <location>
        <begin position="652"/>
        <end position="666"/>
    </location>
</feature>
<protein>
    <submittedName>
        <fullName evidence="2">Uncharacterized protein</fullName>
    </submittedName>
</protein>